<accession>A0AAW1N7F7</accession>
<name>A0AAW1N7F7_SAPOF</name>
<evidence type="ECO:0000313" key="1">
    <source>
        <dbReference type="EMBL" id="KAK9757059.1"/>
    </source>
</evidence>
<reference evidence="1" key="1">
    <citation type="submission" date="2024-03" db="EMBL/GenBank/DDBJ databases">
        <title>WGS assembly of Saponaria officinalis var. Norfolk2.</title>
        <authorList>
            <person name="Jenkins J."/>
            <person name="Shu S."/>
            <person name="Grimwood J."/>
            <person name="Barry K."/>
            <person name="Goodstein D."/>
            <person name="Schmutz J."/>
            <person name="Leebens-Mack J."/>
            <person name="Osbourn A."/>
        </authorList>
    </citation>
    <scope>NUCLEOTIDE SEQUENCE [LARGE SCALE GENOMIC DNA]</scope>
    <source>
        <strain evidence="1">JIC</strain>
    </source>
</reference>
<dbReference type="Proteomes" id="UP001443914">
    <property type="component" value="Unassembled WGS sequence"/>
</dbReference>
<organism evidence="1 2">
    <name type="scientific">Saponaria officinalis</name>
    <name type="common">Common soapwort</name>
    <name type="synonym">Lychnis saponaria</name>
    <dbReference type="NCBI Taxonomy" id="3572"/>
    <lineage>
        <taxon>Eukaryota</taxon>
        <taxon>Viridiplantae</taxon>
        <taxon>Streptophyta</taxon>
        <taxon>Embryophyta</taxon>
        <taxon>Tracheophyta</taxon>
        <taxon>Spermatophyta</taxon>
        <taxon>Magnoliopsida</taxon>
        <taxon>eudicotyledons</taxon>
        <taxon>Gunneridae</taxon>
        <taxon>Pentapetalae</taxon>
        <taxon>Caryophyllales</taxon>
        <taxon>Caryophyllaceae</taxon>
        <taxon>Caryophylleae</taxon>
        <taxon>Saponaria</taxon>
    </lineage>
</organism>
<dbReference type="EMBL" id="JBDFQZ010000001">
    <property type="protein sequence ID" value="KAK9757059.1"/>
    <property type="molecule type" value="Genomic_DNA"/>
</dbReference>
<sequence>MAVEDSLKNMNLYHGGVGDTFAGKYSGGLKRRLSVAVSLIGDPKSRKNDFLMISCMLLLLGYWKVV</sequence>
<protein>
    <submittedName>
        <fullName evidence="1">Uncharacterized protein</fullName>
    </submittedName>
</protein>
<comment type="caution">
    <text evidence="1">The sequence shown here is derived from an EMBL/GenBank/DDBJ whole genome shotgun (WGS) entry which is preliminary data.</text>
</comment>
<dbReference type="AlphaFoldDB" id="A0AAW1N7F7"/>
<gene>
    <name evidence="1" type="ORF">RND81_01G137500</name>
</gene>
<keyword evidence="2" id="KW-1185">Reference proteome</keyword>
<proteinExistence type="predicted"/>
<evidence type="ECO:0000313" key="2">
    <source>
        <dbReference type="Proteomes" id="UP001443914"/>
    </source>
</evidence>